<evidence type="ECO:0000259" key="1">
    <source>
        <dbReference type="Pfam" id="PF12697"/>
    </source>
</evidence>
<keyword evidence="2" id="KW-0378">Hydrolase</keyword>
<dbReference type="Pfam" id="PF12697">
    <property type="entry name" value="Abhydrolase_6"/>
    <property type="match status" value="1"/>
</dbReference>
<gene>
    <name evidence="2" type="ORF">GCM10022215_05760</name>
</gene>
<dbReference type="Gene3D" id="3.40.50.1820">
    <property type="entry name" value="alpha/beta hydrolase"/>
    <property type="match status" value="1"/>
</dbReference>
<dbReference type="EMBL" id="BAAAZH010000004">
    <property type="protein sequence ID" value="GAA4110548.1"/>
    <property type="molecule type" value="Genomic_DNA"/>
</dbReference>
<dbReference type="SUPFAM" id="SSF53474">
    <property type="entry name" value="alpha/beta-Hydrolases"/>
    <property type="match status" value="1"/>
</dbReference>
<keyword evidence="3" id="KW-1185">Reference proteome</keyword>
<name>A0ABP7XDZ2_9ACTN</name>
<protein>
    <submittedName>
        <fullName evidence="2">Alpha/beta hydrolase</fullName>
    </submittedName>
</protein>
<dbReference type="InterPro" id="IPR000073">
    <property type="entry name" value="AB_hydrolase_1"/>
</dbReference>
<dbReference type="InterPro" id="IPR029058">
    <property type="entry name" value="AB_hydrolase_fold"/>
</dbReference>
<comment type="caution">
    <text evidence="2">The sequence shown here is derived from an EMBL/GenBank/DDBJ whole genome shotgun (WGS) entry which is preliminary data.</text>
</comment>
<feature type="domain" description="AB hydrolase-1" evidence="1">
    <location>
        <begin position="29"/>
        <end position="175"/>
    </location>
</feature>
<accession>A0ABP7XDZ2</accession>
<proteinExistence type="predicted"/>
<dbReference type="Proteomes" id="UP001501495">
    <property type="component" value="Unassembled WGS sequence"/>
</dbReference>
<dbReference type="GO" id="GO:0016787">
    <property type="term" value="F:hydrolase activity"/>
    <property type="evidence" value="ECO:0007669"/>
    <property type="project" value="UniProtKB-KW"/>
</dbReference>
<reference evidence="3" key="1">
    <citation type="journal article" date="2019" name="Int. J. Syst. Evol. Microbiol.">
        <title>The Global Catalogue of Microorganisms (GCM) 10K type strain sequencing project: providing services to taxonomists for standard genome sequencing and annotation.</title>
        <authorList>
            <consortium name="The Broad Institute Genomics Platform"/>
            <consortium name="The Broad Institute Genome Sequencing Center for Infectious Disease"/>
            <person name="Wu L."/>
            <person name="Ma J."/>
        </authorList>
    </citation>
    <scope>NUCLEOTIDE SEQUENCE [LARGE SCALE GENOMIC DNA]</scope>
    <source>
        <strain evidence="3">JCM 16703</strain>
    </source>
</reference>
<sequence length="215" mass="22850">MVTTSPSHAAALVPTLTRDEPDAEVTGVVLLLHGGTEHSEAPVGNRSASWYRMRAIQRAVTPRAHERGVATWLLRYRTRGWNGTGAVPIADARWALEQITATHPGVPIVLLGHSMGGRTAIHVADAPGVVGVVGLAPWWPPDSPIAALRGRHLRAAHGRADKITSARATRAFVTAAETVAASAEFTDLGAVGHYMLRRVGDWNAYATETALGLLD</sequence>
<evidence type="ECO:0000313" key="3">
    <source>
        <dbReference type="Proteomes" id="UP001501495"/>
    </source>
</evidence>
<organism evidence="2 3">
    <name type="scientific">Nocardioides fonticola</name>
    <dbReference type="NCBI Taxonomy" id="450363"/>
    <lineage>
        <taxon>Bacteria</taxon>
        <taxon>Bacillati</taxon>
        <taxon>Actinomycetota</taxon>
        <taxon>Actinomycetes</taxon>
        <taxon>Propionibacteriales</taxon>
        <taxon>Nocardioidaceae</taxon>
        <taxon>Nocardioides</taxon>
    </lineage>
</organism>
<evidence type="ECO:0000313" key="2">
    <source>
        <dbReference type="EMBL" id="GAA4110548.1"/>
    </source>
</evidence>